<organism evidence="2 5">
    <name type="scientific">Perkinsus olseni</name>
    <name type="common">Perkinsus atlanticus</name>
    <dbReference type="NCBI Taxonomy" id="32597"/>
    <lineage>
        <taxon>Eukaryota</taxon>
        <taxon>Sar</taxon>
        <taxon>Alveolata</taxon>
        <taxon>Perkinsozoa</taxon>
        <taxon>Perkinsea</taxon>
        <taxon>Perkinsida</taxon>
        <taxon>Perkinsidae</taxon>
        <taxon>Perkinsus</taxon>
    </lineage>
</organism>
<dbReference type="Proteomes" id="UP000553632">
    <property type="component" value="Unassembled WGS sequence"/>
</dbReference>
<accession>A0A7J6RMX5</accession>
<proteinExistence type="predicted"/>
<feature type="region of interest" description="Disordered" evidence="1">
    <location>
        <begin position="65"/>
        <end position="104"/>
    </location>
</feature>
<dbReference type="Proteomes" id="UP000574390">
    <property type="component" value="Unassembled WGS sequence"/>
</dbReference>
<feature type="region of interest" description="Disordered" evidence="1">
    <location>
        <begin position="1"/>
        <end position="46"/>
    </location>
</feature>
<dbReference type="EMBL" id="JABANM010020868">
    <property type="protein sequence ID" value="KAF4722119.1"/>
    <property type="molecule type" value="Genomic_DNA"/>
</dbReference>
<dbReference type="EMBL" id="JABANO010001531">
    <property type="protein sequence ID" value="KAF4758348.1"/>
    <property type="molecule type" value="Genomic_DNA"/>
</dbReference>
<evidence type="ECO:0000313" key="4">
    <source>
        <dbReference type="Proteomes" id="UP000553632"/>
    </source>
</evidence>
<reference evidence="4 5" key="1">
    <citation type="submission" date="2020-04" db="EMBL/GenBank/DDBJ databases">
        <title>Perkinsus olseni comparative genomics.</title>
        <authorList>
            <person name="Bogema D.R."/>
        </authorList>
    </citation>
    <scope>NUCLEOTIDE SEQUENCE [LARGE SCALE GENOMIC DNA]</scope>
    <source>
        <strain evidence="2">ATCC PRA-205</strain>
        <strain evidence="3 4">ATCC PRA-207</strain>
    </source>
</reference>
<comment type="caution">
    <text evidence="2">The sequence shown here is derived from an EMBL/GenBank/DDBJ whole genome shotgun (WGS) entry which is preliminary data.</text>
</comment>
<gene>
    <name evidence="2" type="ORF">FOZ62_014161</name>
    <name evidence="3" type="ORF">FOZ63_015631</name>
</gene>
<evidence type="ECO:0000313" key="5">
    <source>
        <dbReference type="Proteomes" id="UP000574390"/>
    </source>
</evidence>
<evidence type="ECO:0000313" key="3">
    <source>
        <dbReference type="EMBL" id="KAF4758348.1"/>
    </source>
</evidence>
<evidence type="ECO:0000313" key="2">
    <source>
        <dbReference type="EMBL" id="KAF4722119.1"/>
    </source>
</evidence>
<evidence type="ECO:0000256" key="1">
    <source>
        <dbReference type="SAM" id="MobiDB-lite"/>
    </source>
</evidence>
<dbReference type="AlphaFoldDB" id="A0A7J6RMX5"/>
<feature type="non-terminal residue" evidence="2">
    <location>
        <position position="288"/>
    </location>
</feature>
<sequence length="288" mass="32053">TRLHNGGCAANDSEGRTMGANSRRLHPSRGGRGLAEQDRGDDGTSFQTRLTLIEATLEKLVTGMEEIKRSKESGPKESELSESKSRGGEGGVLDSDSDAGKGFRPWQLGRNMCRLMRRVNLGKIRNLDASAIAGHLQHPLPETWDVEKGVCLDNPKLLRQAGKIPHPALRNLRAPSYLPASKMKRNKPVELKEIEAIKTPTTPDCSRFLRLWVRLTEGQRHSARSLYSGLCDVNIDYIEPIVGAYRNDPIVRKVLGCIDDESANPHEEIFFRALHEGLLLHIMHQCIP</sequence>
<name>A0A7J6RMX5_PEROL</name>
<feature type="compositionally biased region" description="Basic and acidic residues" evidence="1">
    <location>
        <begin position="65"/>
        <end position="87"/>
    </location>
</feature>
<protein>
    <submittedName>
        <fullName evidence="2">Uncharacterized protein</fullName>
    </submittedName>
</protein>
<feature type="non-terminal residue" evidence="2">
    <location>
        <position position="1"/>
    </location>
</feature>
<keyword evidence="4" id="KW-1185">Reference proteome</keyword>